<accession>A0A1F4UEK1</accession>
<proteinExistence type="inferred from homology"/>
<dbReference type="NCBIfam" id="NF003549">
    <property type="entry name" value="PRK05205.1-5"/>
    <property type="match status" value="1"/>
</dbReference>
<evidence type="ECO:0000259" key="5">
    <source>
        <dbReference type="Pfam" id="PF00156"/>
    </source>
</evidence>
<dbReference type="CDD" id="cd06223">
    <property type="entry name" value="PRTases_typeI"/>
    <property type="match status" value="1"/>
</dbReference>
<feature type="domain" description="Phosphoribosyltransferase" evidence="5">
    <location>
        <begin position="10"/>
        <end position="147"/>
    </location>
</feature>
<dbReference type="Gene3D" id="3.40.50.2020">
    <property type="match status" value="1"/>
</dbReference>
<evidence type="ECO:0000256" key="3">
    <source>
        <dbReference type="ARBA" id="ARBA00023163"/>
    </source>
</evidence>
<comment type="similarity">
    <text evidence="1 4">Belongs to the purine/pyrimidine phosphoribosyltransferase family. PyrR subfamily.</text>
</comment>
<comment type="function">
    <text evidence="4">Regulates the transcription of the pyrimidine nucleotide (pyr) operon in response to exogenous pyrimidines.</text>
</comment>
<dbReference type="SUPFAM" id="SSF53271">
    <property type="entry name" value="PRTase-like"/>
    <property type="match status" value="1"/>
</dbReference>
<dbReference type="PANTHER" id="PTHR11608">
    <property type="entry name" value="BIFUNCTIONAL PROTEIN PYRR"/>
    <property type="match status" value="1"/>
</dbReference>
<comment type="function">
    <text evidence="4">Also displays a weak uracil phosphoribosyltransferase activity which is not physiologically significant.</text>
</comment>
<keyword evidence="3 4" id="KW-0804">Transcription</keyword>
<keyword evidence="4 6" id="KW-0328">Glycosyltransferase</keyword>
<dbReference type="EC" id="2.4.2.9" evidence="4"/>
<organism evidence="6 7">
    <name type="scientific">candidate division WOR-3 bacterium RBG_13_43_14</name>
    <dbReference type="NCBI Taxonomy" id="1802590"/>
    <lineage>
        <taxon>Bacteria</taxon>
        <taxon>Bacteria division WOR-3</taxon>
    </lineage>
</organism>
<dbReference type="Proteomes" id="UP000177025">
    <property type="component" value="Unassembled WGS sequence"/>
</dbReference>
<dbReference type="InterPro" id="IPR029057">
    <property type="entry name" value="PRTase-like"/>
</dbReference>
<comment type="catalytic activity">
    <reaction evidence="4">
        <text>UMP + diphosphate = 5-phospho-alpha-D-ribose 1-diphosphate + uracil</text>
        <dbReference type="Rhea" id="RHEA:13017"/>
        <dbReference type="ChEBI" id="CHEBI:17568"/>
        <dbReference type="ChEBI" id="CHEBI:33019"/>
        <dbReference type="ChEBI" id="CHEBI:57865"/>
        <dbReference type="ChEBI" id="CHEBI:58017"/>
        <dbReference type="EC" id="2.4.2.9"/>
    </reaction>
</comment>
<gene>
    <name evidence="4" type="primary">pyrR</name>
    <name evidence="6" type="ORF">A2Y85_08495</name>
</gene>
<name>A0A1F4UEK1_UNCW3</name>
<protein>
    <recommendedName>
        <fullName evidence="4">Bifunctional protein PyrR</fullName>
    </recommendedName>
    <domain>
        <recommendedName>
            <fullName evidence="4">Pyrimidine operon regulatory protein</fullName>
        </recommendedName>
    </domain>
    <domain>
        <recommendedName>
            <fullName evidence="4">Uracil phosphoribosyltransferase</fullName>
            <shortName evidence="4">UPRTase</shortName>
            <ecNumber evidence="4">2.4.2.9</ecNumber>
        </recommendedName>
    </domain>
</protein>
<evidence type="ECO:0000256" key="1">
    <source>
        <dbReference type="ARBA" id="ARBA00005565"/>
    </source>
</evidence>
<dbReference type="GO" id="GO:0006355">
    <property type="term" value="P:regulation of DNA-templated transcription"/>
    <property type="evidence" value="ECO:0007669"/>
    <property type="project" value="UniProtKB-UniRule"/>
</dbReference>
<dbReference type="HAMAP" id="MF_01219">
    <property type="entry name" value="PyrR"/>
    <property type="match status" value="1"/>
</dbReference>
<dbReference type="PANTHER" id="PTHR11608:SF0">
    <property type="entry name" value="BIFUNCTIONAL PROTEIN PYRR"/>
    <property type="match status" value="1"/>
</dbReference>
<dbReference type="EMBL" id="MEUM01000023">
    <property type="protein sequence ID" value="OGC43378.1"/>
    <property type="molecule type" value="Genomic_DNA"/>
</dbReference>
<evidence type="ECO:0000313" key="6">
    <source>
        <dbReference type="EMBL" id="OGC43378.1"/>
    </source>
</evidence>
<dbReference type="InterPro" id="IPR000836">
    <property type="entry name" value="PRTase_dom"/>
</dbReference>
<feature type="short sequence motif" description="PRPP-binding" evidence="4">
    <location>
        <begin position="96"/>
        <end position="108"/>
    </location>
</feature>
<dbReference type="InterPro" id="IPR050137">
    <property type="entry name" value="PyrR_bifunctional"/>
</dbReference>
<sequence>MKKVVGAAEIRRALIRIAHEIIEKNNGIKDIILIGIKRRGDYIARRLADFMKTTEKRRIPIGALDITLYRDDLQLASDMPIIESTDIPFDVTNRIVVLVDDVLYTGRTIRAAIEEILDFGRPKAIQLAVLVDRGHRELPIQADYTGKKMPAARNEIIDVLVREIDGEDCIVIHDRRKKTKKQFGNQKTRIGLKQVSEPMVKQLKIGGSEDES</sequence>
<evidence type="ECO:0000313" key="7">
    <source>
        <dbReference type="Proteomes" id="UP000177025"/>
    </source>
</evidence>
<evidence type="ECO:0000256" key="4">
    <source>
        <dbReference type="HAMAP-Rule" id="MF_01219"/>
    </source>
</evidence>
<keyword evidence="4 6" id="KW-0808">Transferase</keyword>
<dbReference type="Pfam" id="PF00156">
    <property type="entry name" value="Pribosyltran"/>
    <property type="match status" value="1"/>
</dbReference>
<dbReference type="InterPro" id="IPR023050">
    <property type="entry name" value="PyrR"/>
</dbReference>
<dbReference type="AlphaFoldDB" id="A0A1F4UEK1"/>
<keyword evidence="2 4" id="KW-0805">Transcription regulation</keyword>
<evidence type="ECO:0000256" key="2">
    <source>
        <dbReference type="ARBA" id="ARBA00023015"/>
    </source>
</evidence>
<comment type="caution">
    <text evidence="6">The sequence shown here is derived from an EMBL/GenBank/DDBJ whole genome shotgun (WGS) entry which is preliminary data.</text>
</comment>
<dbReference type="NCBIfam" id="NF003545">
    <property type="entry name" value="PRK05205.1-1"/>
    <property type="match status" value="1"/>
</dbReference>
<dbReference type="FunFam" id="3.40.50.2020:FF:000020">
    <property type="entry name" value="Bifunctional protein PyrR"/>
    <property type="match status" value="1"/>
</dbReference>
<reference evidence="6 7" key="1">
    <citation type="journal article" date="2016" name="Nat. Commun.">
        <title>Thousands of microbial genomes shed light on interconnected biogeochemical processes in an aquifer system.</title>
        <authorList>
            <person name="Anantharaman K."/>
            <person name="Brown C.T."/>
            <person name="Hug L.A."/>
            <person name="Sharon I."/>
            <person name="Castelle C.J."/>
            <person name="Probst A.J."/>
            <person name="Thomas B.C."/>
            <person name="Singh A."/>
            <person name="Wilkins M.J."/>
            <person name="Karaoz U."/>
            <person name="Brodie E.L."/>
            <person name="Williams K.H."/>
            <person name="Hubbard S.S."/>
            <person name="Banfield J.F."/>
        </authorList>
    </citation>
    <scope>NUCLEOTIDE SEQUENCE [LARGE SCALE GENOMIC DNA]</scope>
</reference>
<dbReference type="GO" id="GO:0004845">
    <property type="term" value="F:uracil phosphoribosyltransferase activity"/>
    <property type="evidence" value="ECO:0007669"/>
    <property type="project" value="UniProtKB-UniRule"/>
</dbReference>